<evidence type="ECO:0000313" key="2">
    <source>
        <dbReference type="Proteomes" id="UP000582837"/>
    </source>
</evidence>
<accession>A0A841GYM9</accession>
<comment type="caution">
    <text evidence="1">The sequence shown here is derived from an EMBL/GenBank/DDBJ whole genome shotgun (WGS) entry which is preliminary data.</text>
</comment>
<keyword evidence="2" id="KW-1185">Reference proteome</keyword>
<dbReference type="AlphaFoldDB" id="A0A841GYM9"/>
<name>A0A841GYM9_9BACT</name>
<dbReference type="Proteomes" id="UP000582837">
    <property type="component" value="Unassembled WGS sequence"/>
</dbReference>
<evidence type="ECO:0000313" key="1">
    <source>
        <dbReference type="EMBL" id="MBB6070853.1"/>
    </source>
</evidence>
<reference evidence="1 2" key="1">
    <citation type="submission" date="2020-08" db="EMBL/GenBank/DDBJ databases">
        <title>Genomic Encyclopedia of Type Strains, Phase IV (KMG-IV): sequencing the most valuable type-strain genomes for metagenomic binning, comparative biology and taxonomic classification.</title>
        <authorList>
            <person name="Goeker M."/>
        </authorList>
    </citation>
    <scope>NUCLEOTIDE SEQUENCE [LARGE SCALE GENOMIC DNA]</scope>
    <source>
        <strain evidence="1 2">DSM 29007</strain>
    </source>
</reference>
<protein>
    <submittedName>
        <fullName evidence="1">Uncharacterized protein</fullName>
    </submittedName>
</protein>
<gene>
    <name evidence="1" type="ORF">HNQ61_002475</name>
</gene>
<proteinExistence type="predicted"/>
<organism evidence="1 2">
    <name type="scientific">Longimicrobium terrae</name>
    <dbReference type="NCBI Taxonomy" id="1639882"/>
    <lineage>
        <taxon>Bacteria</taxon>
        <taxon>Pseudomonadati</taxon>
        <taxon>Gemmatimonadota</taxon>
        <taxon>Longimicrobiia</taxon>
        <taxon>Longimicrobiales</taxon>
        <taxon>Longimicrobiaceae</taxon>
        <taxon>Longimicrobium</taxon>
    </lineage>
</organism>
<dbReference type="EMBL" id="JACHIA010000006">
    <property type="protein sequence ID" value="MBB6070853.1"/>
    <property type="molecule type" value="Genomic_DNA"/>
</dbReference>
<sequence length="34" mass="4244">MRFRARPPLWPSPRVLRTTTLSHERMWEREHTPD</sequence>